<feature type="region of interest" description="Disordered" evidence="1">
    <location>
        <begin position="380"/>
        <end position="400"/>
    </location>
</feature>
<gene>
    <name evidence="2" type="ORF">ALEPTO_LOCUS10500</name>
</gene>
<feature type="region of interest" description="Disordered" evidence="1">
    <location>
        <begin position="1"/>
        <end position="76"/>
    </location>
</feature>
<reference evidence="2" key="1">
    <citation type="submission" date="2021-06" db="EMBL/GenBank/DDBJ databases">
        <authorList>
            <person name="Kallberg Y."/>
            <person name="Tangrot J."/>
            <person name="Rosling A."/>
        </authorList>
    </citation>
    <scope>NUCLEOTIDE SEQUENCE</scope>
    <source>
        <strain evidence="2">FL130A</strain>
    </source>
</reference>
<evidence type="ECO:0000313" key="3">
    <source>
        <dbReference type="Proteomes" id="UP000789508"/>
    </source>
</evidence>
<organism evidence="2 3">
    <name type="scientific">Ambispora leptoticha</name>
    <dbReference type="NCBI Taxonomy" id="144679"/>
    <lineage>
        <taxon>Eukaryota</taxon>
        <taxon>Fungi</taxon>
        <taxon>Fungi incertae sedis</taxon>
        <taxon>Mucoromycota</taxon>
        <taxon>Glomeromycotina</taxon>
        <taxon>Glomeromycetes</taxon>
        <taxon>Archaeosporales</taxon>
        <taxon>Ambisporaceae</taxon>
        <taxon>Ambispora</taxon>
    </lineage>
</organism>
<evidence type="ECO:0000313" key="2">
    <source>
        <dbReference type="EMBL" id="CAG8667540.1"/>
    </source>
</evidence>
<protein>
    <submittedName>
        <fullName evidence="2">1504_t:CDS:1</fullName>
    </submittedName>
</protein>
<evidence type="ECO:0000256" key="1">
    <source>
        <dbReference type="SAM" id="MobiDB-lite"/>
    </source>
</evidence>
<feature type="compositionally biased region" description="Basic and acidic residues" evidence="1">
    <location>
        <begin position="46"/>
        <end position="76"/>
    </location>
</feature>
<feature type="non-terminal residue" evidence="2">
    <location>
        <position position="400"/>
    </location>
</feature>
<accession>A0A9N9EDE7</accession>
<feature type="non-terminal residue" evidence="2">
    <location>
        <position position="1"/>
    </location>
</feature>
<dbReference type="EMBL" id="CAJVPS010011862">
    <property type="protein sequence ID" value="CAG8667540.1"/>
    <property type="molecule type" value="Genomic_DNA"/>
</dbReference>
<sequence>TFSGGQTIGTVDGRNLVSKGNQEETKQTPSKKRTIDEYFVVQDHTVSNEEPNRDSKKIKADDGQSAHSASDESKASLPDLKKYEEAYLALDSNRMWVLKSGRKVEEVIYKYARELTYESYLHSFIINDIDVPTKSLFYKDEWKEITTSEVIERPKLEDCHRELLKKYTINNVKKLREVLFEFVPEGDSDYINGAYRGILRLWEMSEDPFDTSKLEGCWFEINVWGRLIDPAFDRLNIDLVRGEGMSLASSERRNLERTLDDRKKIGRKGYGVFRLRKGCLEFGATEAGRKWEGQKGTKYMTDSLKLCKMLKDMLNRLAVECMMKEELVRKLRVVGMLQGANRLQLITADLPKGYITRISRDVISKKDDVDLENFLDDFEDDGCYTPPPAVTSKTFEPPEK</sequence>
<keyword evidence="3" id="KW-1185">Reference proteome</keyword>
<dbReference type="AlphaFoldDB" id="A0A9N9EDE7"/>
<dbReference type="OrthoDB" id="2441193at2759"/>
<dbReference type="Proteomes" id="UP000789508">
    <property type="component" value="Unassembled WGS sequence"/>
</dbReference>
<proteinExistence type="predicted"/>
<name>A0A9N9EDE7_9GLOM</name>
<comment type="caution">
    <text evidence="2">The sequence shown here is derived from an EMBL/GenBank/DDBJ whole genome shotgun (WGS) entry which is preliminary data.</text>
</comment>